<evidence type="ECO:0000313" key="4">
    <source>
        <dbReference type="EMBL" id="MBV3409303.1"/>
    </source>
</evidence>
<dbReference type="PROSITE" id="PS51257">
    <property type="entry name" value="PROKAR_LIPOPROTEIN"/>
    <property type="match status" value="1"/>
</dbReference>
<comment type="caution">
    <text evidence="4">The sequence shown here is derived from an EMBL/GenBank/DDBJ whole genome shotgun (WGS) entry which is preliminary data.</text>
</comment>
<protein>
    <submittedName>
        <fullName evidence="4">DUF1735 domain-containing protein</fullName>
    </submittedName>
</protein>
<evidence type="ECO:0000259" key="3">
    <source>
        <dbReference type="Pfam" id="PF18620"/>
    </source>
</evidence>
<dbReference type="RefSeq" id="WP_217327053.1">
    <property type="nucleotide sequence ID" value="NZ_JAHOEK010000046.1"/>
</dbReference>
<keyword evidence="1" id="KW-0732">Signal</keyword>
<dbReference type="EMBL" id="JAHOEP010000044">
    <property type="protein sequence ID" value="MBV3409303.1"/>
    <property type="molecule type" value="Genomic_DNA"/>
</dbReference>
<sequence length="326" mass="36091">MKTLRLLNMLGLATFAMLATTSCESGNQEFDYEGETTVYYSKPCYVRTVELGEDQEVDLTEDNLHNINIMAFCGGGYGNGNQITVDYVIDPTLIEGKSMVINNETKPMILMPQEYYTIENANQFVIAKGSLAGGPKIHLTDAFFADAKSLEANYVIPVKLTKATGVDKIIESQNYTLCAVKFVNPWHAVYLRRGKDQITYADNTTAEDIRHTQYMEKGELLNVVTSGMKQDKMVVAVRDKAGVAHNVTLLLNFDDDNNCSITTNDEHAEVSGTGKFVKACENMGGTKRNALYLDYQVKVDGVATVATKDTMVVRNRGVVGEYFTVK</sequence>
<dbReference type="InterPro" id="IPR013728">
    <property type="entry name" value="BT_3987-like_N"/>
</dbReference>
<reference evidence="4" key="1">
    <citation type="submission" date="2021-06" db="EMBL/GenBank/DDBJ databases">
        <title>Collection of gut derived symbiotic bacterial strains cultured from healthy donors.</title>
        <authorList>
            <person name="Lin H."/>
            <person name="Littmann E."/>
            <person name="Pamer E.G."/>
        </authorList>
    </citation>
    <scope>NUCLEOTIDE SEQUENCE</scope>
    <source>
        <strain evidence="4">MSK.21.60</strain>
    </source>
</reference>
<evidence type="ECO:0000256" key="1">
    <source>
        <dbReference type="SAM" id="SignalP"/>
    </source>
</evidence>
<name>A0AAW4NE91_9BACT</name>
<accession>A0AAW4NE91</accession>
<organism evidence="4 5">
    <name type="scientific">Segatella copri</name>
    <dbReference type="NCBI Taxonomy" id="165179"/>
    <lineage>
        <taxon>Bacteria</taxon>
        <taxon>Pseudomonadati</taxon>
        <taxon>Bacteroidota</taxon>
        <taxon>Bacteroidia</taxon>
        <taxon>Bacteroidales</taxon>
        <taxon>Prevotellaceae</taxon>
        <taxon>Segatella</taxon>
    </lineage>
</organism>
<dbReference type="Proteomes" id="UP001196316">
    <property type="component" value="Unassembled WGS sequence"/>
</dbReference>
<feature type="signal peptide" evidence="1">
    <location>
        <begin position="1"/>
        <end position="18"/>
    </location>
</feature>
<gene>
    <name evidence="4" type="ORF">KSW80_12990</name>
</gene>
<evidence type="ECO:0000259" key="2">
    <source>
        <dbReference type="Pfam" id="PF08522"/>
    </source>
</evidence>
<dbReference type="Pfam" id="PF08522">
    <property type="entry name" value="BT_3987-like_N"/>
    <property type="match status" value="1"/>
</dbReference>
<proteinExistence type="predicted"/>
<evidence type="ECO:0000313" key="5">
    <source>
        <dbReference type="Proteomes" id="UP001196316"/>
    </source>
</evidence>
<dbReference type="InterPro" id="IPR040580">
    <property type="entry name" value="DUF5627"/>
</dbReference>
<feature type="domain" description="BT-3987-like N-terminal" evidence="2">
    <location>
        <begin position="46"/>
        <end position="166"/>
    </location>
</feature>
<dbReference type="Pfam" id="PF18620">
    <property type="entry name" value="DUF5627"/>
    <property type="match status" value="1"/>
</dbReference>
<feature type="chain" id="PRO_5043867998" evidence="1">
    <location>
        <begin position="19"/>
        <end position="326"/>
    </location>
</feature>
<dbReference type="AlphaFoldDB" id="A0AAW4NE91"/>
<feature type="domain" description="DUF5627" evidence="3">
    <location>
        <begin position="185"/>
        <end position="317"/>
    </location>
</feature>